<protein>
    <submittedName>
        <fullName evidence="1">Uncharacterized protein</fullName>
    </submittedName>
</protein>
<dbReference type="Proteomes" id="UP000735302">
    <property type="component" value="Unassembled WGS sequence"/>
</dbReference>
<reference evidence="1 2" key="1">
    <citation type="journal article" date="2021" name="Elife">
        <title>Chloroplast acquisition without the gene transfer in kleptoplastic sea slugs, Plakobranchus ocellatus.</title>
        <authorList>
            <person name="Maeda T."/>
            <person name="Takahashi S."/>
            <person name="Yoshida T."/>
            <person name="Shimamura S."/>
            <person name="Takaki Y."/>
            <person name="Nagai Y."/>
            <person name="Toyoda A."/>
            <person name="Suzuki Y."/>
            <person name="Arimoto A."/>
            <person name="Ishii H."/>
            <person name="Satoh N."/>
            <person name="Nishiyama T."/>
            <person name="Hasebe M."/>
            <person name="Maruyama T."/>
            <person name="Minagawa J."/>
            <person name="Obokata J."/>
            <person name="Shigenobu S."/>
        </authorList>
    </citation>
    <scope>NUCLEOTIDE SEQUENCE [LARGE SCALE GENOMIC DNA]</scope>
</reference>
<accession>A0AAV4BFB4</accession>
<keyword evidence="2" id="KW-1185">Reference proteome</keyword>
<organism evidence="1 2">
    <name type="scientific">Plakobranchus ocellatus</name>
    <dbReference type="NCBI Taxonomy" id="259542"/>
    <lineage>
        <taxon>Eukaryota</taxon>
        <taxon>Metazoa</taxon>
        <taxon>Spiralia</taxon>
        <taxon>Lophotrochozoa</taxon>
        <taxon>Mollusca</taxon>
        <taxon>Gastropoda</taxon>
        <taxon>Heterobranchia</taxon>
        <taxon>Euthyneura</taxon>
        <taxon>Panpulmonata</taxon>
        <taxon>Sacoglossa</taxon>
        <taxon>Placobranchoidea</taxon>
        <taxon>Plakobranchidae</taxon>
        <taxon>Plakobranchus</taxon>
    </lineage>
</organism>
<dbReference type="AlphaFoldDB" id="A0AAV4BFB4"/>
<comment type="caution">
    <text evidence="1">The sequence shown here is derived from an EMBL/GenBank/DDBJ whole genome shotgun (WGS) entry which is preliminary data.</text>
</comment>
<dbReference type="EMBL" id="BLXT01004852">
    <property type="protein sequence ID" value="GFO17642.1"/>
    <property type="molecule type" value="Genomic_DNA"/>
</dbReference>
<evidence type="ECO:0000313" key="2">
    <source>
        <dbReference type="Proteomes" id="UP000735302"/>
    </source>
</evidence>
<evidence type="ECO:0000313" key="1">
    <source>
        <dbReference type="EMBL" id="GFO17642.1"/>
    </source>
</evidence>
<gene>
    <name evidence="1" type="ORF">PoB_004414700</name>
</gene>
<sequence>MENSPTGLSHIIRGTKTACDPCTDKMQLMGDNFLSKHVDIIDLFTIAVWVPAKNSPTGLSRVVRGDQGRLSPMNW</sequence>
<name>A0AAV4BFB4_9GAST</name>
<proteinExistence type="predicted"/>